<keyword evidence="3" id="KW-1185">Reference proteome</keyword>
<organism evidence="2 3">
    <name type="scientific">Methylocucumis oryzae</name>
    <dbReference type="NCBI Taxonomy" id="1632867"/>
    <lineage>
        <taxon>Bacteria</taxon>
        <taxon>Pseudomonadati</taxon>
        <taxon>Pseudomonadota</taxon>
        <taxon>Gammaproteobacteria</taxon>
        <taxon>Methylococcales</taxon>
        <taxon>Methylococcaceae</taxon>
        <taxon>Methylocucumis</taxon>
    </lineage>
</organism>
<comment type="caution">
    <text evidence="2">The sequence shown here is derived from an EMBL/GenBank/DDBJ whole genome shotgun (WGS) entry which is preliminary data.</text>
</comment>
<dbReference type="InterPro" id="IPR050678">
    <property type="entry name" value="DNA_Partitioning_ATPase"/>
</dbReference>
<feature type="domain" description="CobQ/CobB/MinD/ParA nucleotide binding" evidence="1">
    <location>
        <begin position="5"/>
        <end position="96"/>
    </location>
</feature>
<evidence type="ECO:0000313" key="3">
    <source>
        <dbReference type="Proteomes" id="UP000033684"/>
    </source>
</evidence>
<protein>
    <recommendedName>
        <fullName evidence="1">CobQ/CobB/MinD/ParA nucleotide binding domain-containing protein</fullName>
    </recommendedName>
</protein>
<accession>A0A0F3IEB0</accession>
<dbReference type="OrthoDB" id="69313at2"/>
<dbReference type="InterPro" id="IPR002586">
    <property type="entry name" value="CobQ/CobB/MinD/ParA_Nub-bd_dom"/>
</dbReference>
<reference evidence="3" key="1">
    <citation type="submission" date="2015-03" db="EMBL/GenBank/DDBJ databases">
        <title>Draft genome sequence of a novel methanotroph (Sn10-6) isolated from flooded ricefield rhizosphere in India.</title>
        <authorList>
            <person name="Pandit P.S."/>
            <person name="Pore S.D."/>
            <person name="Arora P."/>
            <person name="Kapse N.G."/>
            <person name="Dhakephalkar P.K."/>
            <person name="Rahalkar M.C."/>
        </authorList>
    </citation>
    <scope>NUCLEOTIDE SEQUENCE [LARGE SCALE GENOMIC DNA]</scope>
    <source>
        <strain evidence="3">Sn10-6</strain>
    </source>
</reference>
<dbReference type="InterPro" id="IPR027417">
    <property type="entry name" value="P-loop_NTPase"/>
</dbReference>
<dbReference type="Gene3D" id="3.40.50.300">
    <property type="entry name" value="P-loop containing nucleotide triphosphate hydrolases"/>
    <property type="match status" value="1"/>
</dbReference>
<sequence>MSRIILIASQKGGVGKSTTAVNISAVLADQGHDVLLVDSDRQASVSEWWAERKLNHPDNPKIACIQKYGEIDDTLVDLGKRYGYVIVDVTGRDSEEMRSAMVVADILLTPVKASQVDINTLPNMCKIIKQSRLINKNLVAYAFLSIAPSNPKINEIEQAKRTILEFPELILLETVVFDRKIYRDCMADGLAVTELKGRADSEVAARKETLALVEEILHGQI</sequence>
<dbReference type="AlphaFoldDB" id="A0A0F3IEB0"/>
<dbReference type="RefSeq" id="WP_045780641.1">
    <property type="nucleotide sequence ID" value="NZ_LAJX01000292.1"/>
</dbReference>
<dbReference type="PANTHER" id="PTHR13696:SF96">
    <property type="entry name" value="COBQ_COBB_MIND_PARA NUCLEOTIDE BINDING DOMAIN-CONTAINING PROTEIN"/>
    <property type="match status" value="1"/>
</dbReference>
<name>A0A0F3IEB0_9GAMM</name>
<reference evidence="2 3" key="2">
    <citation type="journal article" date="2016" name="Microb. Ecol.">
        <title>Genome Characteristics of a Novel Type I Methanotroph (Sn10-6) Isolated from a Flooded Indian Rice Field.</title>
        <authorList>
            <person name="Rahalkar M.C."/>
            <person name="Pandit P.S."/>
            <person name="Dhakephalkar P.K."/>
            <person name="Pore S."/>
            <person name="Arora P."/>
            <person name="Kapse N."/>
        </authorList>
    </citation>
    <scope>NUCLEOTIDE SEQUENCE [LARGE SCALE GENOMIC DNA]</scope>
    <source>
        <strain evidence="2 3">Sn10-6</strain>
    </source>
</reference>
<dbReference type="SUPFAM" id="SSF52540">
    <property type="entry name" value="P-loop containing nucleoside triphosphate hydrolases"/>
    <property type="match status" value="1"/>
</dbReference>
<evidence type="ECO:0000313" key="2">
    <source>
        <dbReference type="EMBL" id="KJV05130.1"/>
    </source>
</evidence>
<gene>
    <name evidence="2" type="ORF">VZ94_20390</name>
</gene>
<evidence type="ECO:0000259" key="1">
    <source>
        <dbReference type="Pfam" id="PF01656"/>
    </source>
</evidence>
<proteinExistence type="predicted"/>
<dbReference type="CDD" id="cd02042">
    <property type="entry name" value="ParAB_family"/>
    <property type="match status" value="1"/>
</dbReference>
<dbReference type="PANTHER" id="PTHR13696">
    <property type="entry name" value="P-LOOP CONTAINING NUCLEOSIDE TRIPHOSPHATE HYDROLASE"/>
    <property type="match status" value="1"/>
</dbReference>
<dbReference type="PIRSF" id="PIRSF009320">
    <property type="entry name" value="Nuc_binding_HP_1000"/>
    <property type="match status" value="1"/>
</dbReference>
<dbReference type="Pfam" id="PF01656">
    <property type="entry name" value="CbiA"/>
    <property type="match status" value="1"/>
</dbReference>
<dbReference type="Proteomes" id="UP000033684">
    <property type="component" value="Unassembled WGS sequence"/>
</dbReference>
<dbReference type="EMBL" id="LAJX01000292">
    <property type="protein sequence ID" value="KJV05130.1"/>
    <property type="molecule type" value="Genomic_DNA"/>
</dbReference>